<reference evidence="2 3" key="1">
    <citation type="submission" date="2011-05" db="EMBL/GenBank/DDBJ databases">
        <title>Whole genome sequence of Microlunatus phosphovorus NM-1.</title>
        <authorList>
            <person name="Hosoyama A."/>
            <person name="Sasaki K."/>
            <person name="Harada T."/>
            <person name="Igarashi R."/>
            <person name="Kawakoshi A."/>
            <person name="Sasagawa M."/>
            <person name="Fukada J."/>
            <person name="Nakamura S."/>
            <person name="Katano Y."/>
            <person name="Hanada S."/>
            <person name="Kamagata Y."/>
            <person name="Nakamura N."/>
            <person name="Yamazaki S."/>
            <person name="Fujita N."/>
        </authorList>
    </citation>
    <scope>NUCLEOTIDE SEQUENCE [LARGE SCALE GENOMIC DNA]</scope>
    <source>
        <strain evidence="3">ATCC 700054 / DSM 10555 / JCM 9379 / NBRC 101784 / NCIMB 13414 / VKM Ac-1990 / NM-1</strain>
    </source>
</reference>
<name>F5XSK9_MICPN</name>
<dbReference type="STRING" id="1032480.MLP_42530"/>
<dbReference type="eggNOG" id="COG0639">
    <property type="taxonomic scope" value="Bacteria"/>
</dbReference>
<dbReference type="InterPro" id="IPR029052">
    <property type="entry name" value="Metallo-depent_PP-like"/>
</dbReference>
<accession>F5XSK9</accession>
<organism evidence="2 3">
    <name type="scientific">Microlunatus phosphovorus (strain ATCC 700054 / DSM 10555 / JCM 9379 / NBRC 101784 / NCIMB 13414 / VKM Ac-1990 / NM-1)</name>
    <dbReference type="NCBI Taxonomy" id="1032480"/>
    <lineage>
        <taxon>Bacteria</taxon>
        <taxon>Bacillati</taxon>
        <taxon>Actinomycetota</taxon>
        <taxon>Actinomycetes</taxon>
        <taxon>Propionibacteriales</taxon>
        <taxon>Propionibacteriaceae</taxon>
        <taxon>Microlunatus</taxon>
    </lineage>
</organism>
<protein>
    <recommendedName>
        <fullName evidence="1">Calcineurin-like phosphoesterase domain-containing protein</fullName>
    </recommendedName>
</protein>
<evidence type="ECO:0000313" key="3">
    <source>
        <dbReference type="Proteomes" id="UP000007947"/>
    </source>
</evidence>
<feature type="domain" description="Calcineurin-like phosphoesterase" evidence="1">
    <location>
        <begin position="4"/>
        <end position="222"/>
    </location>
</feature>
<proteinExistence type="predicted"/>
<dbReference type="EMBL" id="AP012204">
    <property type="protein sequence ID" value="BAK37267.1"/>
    <property type="molecule type" value="Genomic_DNA"/>
</dbReference>
<dbReference type="KEGG" id="mph:MLP_42530"/>
<dbReference type="OrthoDB" id="5380150at2"/>
<dbReference type="AlphaFoldDB" id="F5XSK9"/>
<dbReference type="HOGENOM" id="CLU_1007700_0_0_11"/>
<evidence type="ECO:0000313" key="2">
    <source>
        <dbReference type="EMBL" id="BAK37267.1"/>
    </source>
</evidence>
<dbReference type="InterPro" id="IPR004843">
    <property type="entry name" value="Calcineurin-like_PHP"/>
</dbReference>
<sequence>MVQVVFAGDWHGNVRWATSRIESIGAAGITTILHVGDFGIWPGSFGKRYLEAVENACVRQGVEVLVTPGNHEDWARLTTLWQHSKHRDPATGADLPVRLTEHVQVLPRGYRFTIGKTTFLSFGGAASVDKHRRTEGVDWWPEEMPSEADVEGAVTDGPVDILITHDSPELEWCVPAVRETLAHNPYGWPRDSLSWAAVSRARVNRVFEAVQPRVLVHGHHHVWGERVVQLPNVPYETRVISLSCDGVAGNLWRLDLDAPASAR</sequence>
<dbReference type="Gene3D" id="3.60.21.10">
    <property type="match status" value="1"/>
</dbReference>
<dbReference type="RefSeq" id="WP_013865103.1">
    <property type="nucleotide sequence ID" value="NC_015635.1"/>
</dbReference>
<dbReference type="CDD" id="cd00838">
    <property type="entry name" value="MPP_superfamily"/>
    <property type="match status" value="1"/>
</dbReference>
<dbReference type="SUPFAM" id="SSF56300">
    <property type="entry name" value="Metallo-dependent phosphatases"/>
    <property type="match status" value="1"/>
</dbReference>
<dbReference type="Proteomes" id="UP000007947">
    <property type="component" value="Chromosome"/>
</dbReference>
<gene>
    <name evidence="2" type="ordered locus">MLP_42530</name>
</gene>
<dbReference type="Pfam" id="PF00149">
    <property type="entry name" value="Metallophos"/>
    <property type="match status" value="1"/>
</dbReference>
<evidence type="ECO:0000259" key="1">
    <source>
        <dbReference type="Pfam" id="PF00149"/>
    </source>
</evidence>
<dbReference type="GO" id="GO:0016787">
    <property type="term" value="F:hydrolase activity"/>
    <property type="evidence" value="ECO:0007669"/>
    <property type="project" value="InterPro"/>
</dbReference>
<keyword evidence="3" id="KW-1185">Reference proteome</keyword>